<dbReference type="EMBL" id="JBBWUH010000008">
    <property type="protein sequence ID" value="KAK8159724.1"/>
    <property type="molecule type" value="Genomic_DNA"/>
</dbReference>
<comment type="caution">
    <text evidence="2">The sequence shown here is derived from an EMBL/GenBank/DDBJ whole genome shotgun (WGS) entry which is preliminary data.</text>
</comment>
<dbReference type="PANTHER" id="PTHR28055:SF1">
    <property type="entry name" value="ALTERED INHERITANCE OF MITOCHONDRIA PROTEIN 41, MITOCHONDRIAL"/>
    <property type="match status" value="1"/>
</dbReference>
<dbReference type="Proteomes" id="UP001456524">
    <property type="component" value="Unassembled WGS sequence"/>
</dbReference>
<dbReference type="Pfam" id="PF09424">
    <property type="entry name" value="YqeY"/>
    <property type="match status" value="1"/>
</dbReference>
<dbReference type="PANTHER" id="PTHR28055">
    <property type="entry name" value="ALTERED INHERITANCE OF MITOCHONDRIA PROTEIN 41, MITOCHONDRIAL"/>
    <property type="match status" value="1"/>
</dbReference>
<accession>A0ABR1XLQ1</accession>
<dbReference type="InterPro" id="IPR003789">
    <property type="entry name" value="Asn/Gln_tRNA_amidoTrase-B-like"/>
</dbReference>
<dbReference type="InterPro" id="IPR019004">
    <property type="entry name" value="YqeY/Aim41"/>
</dbReference>
<sequence length="189" mass="21257">MSFALPSRFRSAQLCFRSFRTVVRAYSAEAAPSPIILPRLREDMKTAMRSKDTVRLSVVRAVLADITNASHSQNPVETDGKLRALLLKKIHASSDAVSQFREAQRQDLVDKEQGSIDVMHDYVKEIEEANGYLSPAEIEEILKKQIASMDEPKNFGAVMKIMKGPQSPVKNKLYSTEDMVESIKKLMNL</sequence>
<dbReference type="InterPro" id="IPR042184">
    <property type="entry name" value="YqeY/Aim41_N"/>
</dbReference>
<organism evidence="2 3">
    <name type="scientific">Phyllosticta citrichinensis</name>
    <dbReference type="NCBI Taxonomy" id="1130410"/>
    <lineage>
        <taxon>Eukaryota</taxon>
        <taxon>Fungi</taxon>
        <taxon>Dikarya</taxon>
        <taxon>Ascomycota</taxon>
        <taxon>Pezizomycotina</taxon>
        <taxon>Dothideomycetes</taxon>
        <taxon>Dothideomycetes incertae sedis</taxon>
        <taxon>Botryosphaeriales</taxon>
        <taxon>Phyllostictaceae</taxon>
        <taxon>Phyllosticta</taxon>
    </lineage>
</organism>
<name>A0ABR1XLQ1_9PEZI</name>
<proteinExistence type="inferred from homology"/>
<keyword evidence="3" id="KW-1185">Reference proteome</keyword>
<protein>
    <recommendedName>
        <fullName evidence="1">Altered inheritance of mitochondria protein 41</fullName>
    </recommendedName>
</protein>
<comment type="subcellular location">
    <subcellularLocation>
        <location evidence="1">Mitochondrion</location>
    </subcellularLocation>
</comment>
<dbReference type="SUPFAM" id="SSF89095">
    <property type="entry name" value="GatB/YqeY motif"/>
    <property type="match status" value="1"/>
</dbReference>
<reference evidence="2 3" key="1">
    <citation type="journal article" date="2022" name="G3 (Bethesda)">
        <title>Enemy or ally: a genomic approach to elucidate the lifestyle of Phyllosticta citrichinaensis.</title>
        <authorList>
            <person name="Buijs V.A."/>
            <person name="Groenewald J.Z."/>
            <person name="Haridas S."/>
            <person name="LaButti K.M."/>
            <person name="Lipzen A."/>
            <person name="Martin F.M."/>
            <person name="Barry K."/>
            <person name="Grigoriev I.V."/>
            <person name="Crous P.W."/>
            <person name="Seidl M.F."/>
        </authorList>
    </citation>
    <scope>NUCLEOTIDE SEQUENCE [LARGE SCALE GENOMIC DNA]</scope>
    <source>
        <strain evidence="2 3">CBS 129764</strain>
    </source>
</reference>
<dbReference type="Gene3D" id="1.10.1510.10">
    <property type="entry name" value="Uncharacterised protein YqeY/AIM41 PF09424, N-terminal domain"/>
    <property type="match status" value="1"/>
</dbReference>
<evidence type="ECO:0000313" key="3">
    <source>
        <dbReference type="Proteomes" id="UP001456524"/>
    </source>
</evidence>
<keyword evidence="1" id="KW-0496">Mitochondrion</keyword>
<gene>
    <name evidence="1" type="primary">AIM41</name>
    <name evidence="2" type="ORF">IWX90DRAFT_308810</name>
</gene>
<comment type="similarity">
    <text evidence="1">Belongs to the AIM41 family.</text>
</comment>
<evidence type="ECO:0000313" key="2">
    <source>
        <dbReference type="EMBL" id="KAK8159724.1"/>
    </source>
</evidence>
<evidence type="ECO:0000256" key="1">
    <source>
        <dbReference type="RuleBase" id="RU365099"/>
    </source>
</evidence>